<dbReference type="EMBL" id="AP028907">
    <property type="protein sequence ID" value="BES81912.1"/>
    <property type="molecule type" value="Genomic_DNA"/>
</dbReference>
<sequence>MNRSLLLVYAASALWSTIGVATRLGYLAGCSPLGMLVARQAVAALATILGVAAGLYRAGVVLDRRVVVLALGLFTPFYTAYYYAVDALGVGRAAALLYTAPAWVLLYQLALEKRRPGPWRLAATVLTLAGALLLAGEARSGLIPAGGLLWGLTSGAFYAATIYAAARLVAGLEPASMAAGVQAWLLLGALAVAAAAPGGAVVTASCLPAAAYLALVVSHLSYVLFYRGLGGVEPHRASVAATLELVLSVAWGWLLFDEPFTGSYAAGAAAIAAAQLLAGRSQPTRRDSLAP</sequence>
<organism evidence="3 4">
    <name type="scientific">Pyrodictium abyssi</name>
    <dbReference type="NCBI Taxonomy" id="54256"/>
    <lineage>
        <taxon>Archaea</taxon>
        <taxon>Thermoproteota</taxon>
        <taxon>Thermoprotei</taxon>
        <taxon>Desulfurococcales</taxon>
        <taxon>Pyrodictiaceae</taxon>
        <taxon>Pyrodictium</taxon>
    </lineage>
</organism>
<dbReference type="Pfam" id="PF00892">
    <property type="entry name" value="EamA"/>
    <property type="match status" value="2"/>
</dbReference>
<dbReference type="Proteomes" id="UP001341135">
    <property type="component" value="Chromosome"/>
</dbReference>
<dbReference type="InterPro" id="IPR000620">
    <property type="entry name" value="EamA_dom"/>
</dbReference>
<dbReference type="InterPro" id="IPR037185">
    <property type="entry name" value="EmrE-like"/>
</dbReference>
<evidence type="ECO:0000313" key="3">
    <source>
        <dbReference type="EMBL" id="BES81912.1"/>
    </source>
</evidence>
<feature type="domain" description="EamA" evidence="2">
    <location>
        <begin position="147"/>
        <end position="277"/>
    </location>
</feature>
<evidence type="ECO:0000313" key="4">
    <source>
        <dbReference type="Proteomes" id="UP001341135"/>
    </source>
</evidence>
<gene>
    <name evidence="3" type="ORF">PABY_14790</name>
</gene>
<dbReference type="GeneID" id="89289490"/>
<evidence type="ECO:0000259" key="2">
    <source>
        <dbReference type="Pfam" id="PF00892"/>
    </source>
</evidence>
<name>A0ABN6ZNT4_9CREN</name>
<feature type="transmembrane region" description="Helical" evidence="1">
    <location>
        <begin position="177"/>
        <end position="196"/>
    </location>
</feature>
<feature type="transmembrane region" description="Helical" evidence="1">
    <location>
        <begin position="202"/>
        <end position="225"/>
    </location>
</feature>
<feature type="transmembrane region" description="Helical" evidence="1">
    <location>
        <begin position="119"/>
        <end position="136"/>
    </location>
</feature>
<keyword evidence="1" id="KW-0812">Transmembrane</keyword>
<keyword evidence="1" id="KW-0472">Membrane</keyword>
<feature type="transmembrane region" description="Helical" evidence="1">
    <location>
        <begin position="237"/>
        <end position="256"/>
    </location>
</feature>
<reference evidence="3 4" key="1">
    <citation type="submission" date="2023-09" db="EMBL/GenBank/DDBJ databases">
        <title>Pyrofollis japonicus gen. nov. sp. nov., a novel member of the family Pyrodictiaceae isolated from the Iheya North hydrothermal field.</title>
        <authorList>
            <person name="Miyazaki U."/>
            <person name="Sanari M."/>
            <person name="Tame A."/>
            <person name="Kitajima M."/>
            <person name="Okamoto A."/>
            <person name="Sawayama S."/>
            <person name="Miyazaki J."/>
            <person name="Takai K."/>
            <person name="Nakagawa S."/>
        </authorList>
    </citation>
    <scope>NUCLEOTIDE SEQUENCE [LARGE SCALE GENOMIC DNA]</scope>
    <source>
        <strain evidence="3 4">AV2</strain>
    </source>
</reference>
<accession>A0ABN6ZNT4</accession>
<feature type="transmembrane region" description="Helical" evidence="1">
    <location>
        <begin position="262"/>
        <end position="279"/>
    </location>
</feature>
<proteinExistence type="predicted"/>
<evidence type="ECO:0000256" key="1">
    <source>
        <dbReference type="SAM" id="Phobius"/>
    </source>
</evidence>
<feature type="transmembrane region" description="Helical" evidence="1">
    <location>
        <begin position="90"/>
        <end position="107"/>
    </location>
</feature>
<protein>
    <submittedName>
        <fullName evidence="3">EamA family transporter</fullName>
    </submittedName>
</protein>
<feature type="transmembrane region" description="Helical" evidence="1">
    <location>
        <begin position="142"/>
        <end position="165"/>
    </location>
</feature>
<dbReference type="PANTHER" id="PTHR22911:SF79">
    <property type="entry name" value="MOBA-LIKE NTP TRANSFERASE DOMAIN-CONTAINING PROTEIN"/>
    <property type="match status" value="1"/>
</dbReference>
<keyword evidence="4" id="KW-1185">Reference proteome</keyword>
<feature type="transmembrane region" description="Helical" evidence="1">
    <location>
        <begin position="66"/>
        <end position="84"/>
    </location>
</feature>
<dbReference type="RefSeq" id="WP_338248728.1">
    <property type="nucleotide sequence ID" value="NZ_AP028907.1"/>
</dbReference>
<feature type="transmembrane region" description="Helical" evidence="1">
    <location>
        <begin position="37"/>
        <end position="59"/>
    </location>
</feature>
<dbReference type="PANTHER" id="PTHR22911">
    <property type="entry name" value="ACYL-MALONYL CONDENSING ENZYME-RELATED"/>
    <property type="match status" value="1"/>
</dbReference>
<dbReference type="SUPFAM" id="SSF103481">
    <property type="entry name" value="Multidrug resistance efflux transporter EmrE"/>
    <property type="match status" value="2"/>
</dbReference>
<keyword evidence="1" id="KW-1133">Transmembrane helix</keyword>
<feature type="domain" description="EamA" evidence="2">
    <location>
        <begin position="4"/>
        <end position="134"/>
    </location>
</feature>